<accession>A0ACA9PZL0</accession>
<protein>
    <submittedName>
        <fullName evidence="1">4671_t:CDS:1</fullName>
    </submittedName>
</protein>
<name>A0ACA9PZL0_9GLOM</name>
<dbReference type="Proteomes" id="UP000789525">
    <property type="component" value="Unassembled WGS sequence"/>
</dbReference>
<dbReference type="EMBL" id="CAJVPT010041254">
    <property type="protein sequence ID" value="CAG8727502.1"/>
    <property type="molecule type" value="Genomic_DNA"/>
</dbReference>
<evidence type="ECO:0000313" key="1">
    <source>
        <dbReference type="EMBL" id="CAG8727502.1"/>
    </source>
</evidence>
<gene>
    <name evidence="1" type="ORF">ACOLOM_LOCUS11447</name>
</gene>
<proteinExistence type="predicted"/>
<feature type="non-terminal residue" evidence="1">
    <location>
        <position position="1"/>
    </location>
</feature>
<reference evidence="1" key="1">
    <citation type="submission" date="2021-06" db="EMBL/GenBank/DDBJ databases">
        <authorList>
            <person name="Kallberg Y."/>
            <person name="Tangrot J."/>
            <person name="Rosling A."/>
        </authorList>
    </citation>
    <scope>NUCLEOTIDE SEQUENCE</scope>
    <source>
        <strain evidence="1">CL356</strain>
    </source>
</reference>
<keyword evidence="2" id="KW-1185">Reference proteome</keyword>
<comment type="caution">
    <text evidence="1">The sequence shown here is derived from an EMBL/GenBank/DDBJ whole genome shotgun (WGS) entry which is preliminary data.</text>
</comment>
<sequence length="157" mass="18103">ELQNVQLQTMLEVDCRLPLASAPASIMRSALQRLAQPILLSDANTALYAAKDTLLPPVPLYRNLLRIHRRLPIEMRSLGDDYVKSEFKRHKTADNPVHIMGFLVEWNRYLDQLDVQLGAPGTFRGRKMDDTMFEKLYELMHASKDVWKPVEKDAKKD</sequence>
<evidence type="ECO:0000313" key="2">
    <source>
        <dbReference type="Proteomes" id="UP000789525"/>
    </source>
</evidence>
<organism evidence="1 2">
    <name type="scientific">Acaulospora colombiana</name>
    <dbReference type="NCBI Taxonomy" id="27376"/>
    <lineage>
        <taxon>Eukaryota</taxon>
        <taxon>Fungi</taxon>
        <taxon>Fungi incertae sedis</taxon>
        <taxon>Mucoromycota</taxon>
        <taxon>Glomeromycotina</taxon>
        <taxon>Glomeromycetes</taxon>
        <taxon>Diversisporales</taxon>
        <taxon>Acaulosporaceae</taxon>
        <taxon>Acaulospora</taxon>
    </lineage>
</organism>